<keyword evidence="2" id="KW-0808">Transferase</keyword>
<dbReference type="InterPro" id="IPR052047">
    <property type="entry name" value="GH94_Enzymes"/>
</dbReference>
<dbReference type="InterPro" id="IPR053831">
    <property type="entry name" value="SOGP_N"/>
</dbReference>
<dbReference type="Pfam" id="PF21250">
    <property type="entry name" value="SOGP_2nd"/>
    <property type="match status" value="1"/>
</dbReference>
<feature type="domain" description="SOGP N-terminal" evidence="6">
    <location>
        <begin position="22"/>
        <end position="242"/>
    </location>
</feature>
<keyword evidence="1" id="KW-0328">Glycosyltransferase</keyword>
<proteinExistence type="predicted"/>
<dbReference type="InterPro" id="IPR048773">
    <property type="entry name" value="SOGP_C"/>
</dbReference>
<dbReference type="RefSeq" id="WP_166062303.1">
    <property type="nucleotide sequence ID" value="NZ_CP049889.1"/>
</dbReference>
<feature type="domain" description="Glycoside phosphorylase super sandwich" evidence="4">
    <location>
        <begin position="298"/>
        <end position="544"/>
    </location>
</feature>
<dbReference type="Pfam" id="PF21958">
    <property type="entry name" value="SOGP_N"/>
    <property type="match status" value="1"/>
</dbReference>
<evidence type="ECO:0000259" key="6">
    <source>
        <dbReference type="Pfam" id="PF21958"/>
    </source>
</evidence>
<name>A0A6G7WG90_9LACT</name>
<dbReference type="Pfam" id="PF17167">
    <property type="entry name" value="Glyco_hydro_94"/>
    <property type="match status" value="1"/>
</dbReference>
<sequence>MYVIDQSQTTRIKLKAGTLQAEFLSTGDLYRLGTDETMINQVLANPIDGSLNNIYLRIYNTDGTFSHTPLLGIQSKSDFSIGEKQVKWTGTFKGIQYAVTFALNAENTWLWHITLDGNKEQVDVIYGQDLGLASQGTVQTNEAYTAQYVDHNVYDHVVCSRQNMAQGQDNYPYVEQGALVDVASYSTDGFQFFGTSYKETNVPHALNQATLPSEISQYEFSYTALQSQPFHLNGEKTLMFYGHLEENHPEAVTGPKVSKQSLIFKAEATFEAQPKLTRHPQIGEPLTTTTLTSMKERYPNRIQEENDGAEWQSFFTNTYTHVVSKAKERAVERPHGHILLTGGHRKVDEAIMTTTSWMYGVFNAQTLVGNTDMNKWLTNTRNALNILKTSGQRIYVKIDQKYHLLTMPSAFEMGFNFAKWLYQTEEETFIVTVFSTVGTSEIRLQLTAESGRAYNYLVTNQVVMNQKEFMTPVHVEANEQALTFYSSDQTLNHERYPELSYRLLIEGTTFTLQDEGFLVEGAEPGSASLAVLELAATDAFEMRLLGNDTEPTETSFEEEVAHFRTYFQQLMNHFELKTKETLPSELEKMNITAWWYTHNMLVHYLVPHGLEQYGGAAWGTRDVSQGPAEYFMAMQQYDIVKEIIKTLFTHQFEEDGNWPQWFMFDRYQDIYAHESHGDIIVWPLKLVADYLNHSGDHSILDEEIPYMRRETGAFTEENFTLRHHLAKEIAYIRANFLWDTHLSSYGDGDWDDTLQPHDQSLKVNMASSWTVALTYEALTRFSEALIEIDSEYAGELDELATNIRTDYNKYILSDTVIPGFVYMPDPKKVEFMIHPTDTKTGIQYRLLPMIQGITSEIFTKEQADSHYQLIKEHLAHPDGVRLMNRPAAYKGGVSTNFKRAEQAANFGREVGLLYVHAHIRFIESMAKIGKTEEVWRGLEVINPINIQDVVPHAAKRQSNAYFSSSDGDFATRYEAAKHFEKLKTGSVAVKGGWRIYSSGPGIYLNQLIANALGITAFNQDLVLDPVLPPAYDGLMIDFTYLNKPVTFKFTLATEVNSTMIVNGSKVRGTKIENPYRQTGIRVSKADIAPLLNDKDNVIEVYYQTY</sequence>
<dbReference type="InterPro" id="IPR033432">
    <property type="entry name" value="GH94_catalytic"/>
</dbReference>
<dbReference type="GO" id="GO:0016757">
    <property type="term" value="F:glycosyltransferase activity"/>
    <property type="evidence" value="ECO:0007669"/>
    <property type="project" value="UniProtKB-KW"/>
</dbReference>
<feature type="domain" description="Glycosyl hydrolase 94 catalytic" evidence="3">
    <location>
        <begin position="676"/>
        <end position="950"/>
    </location>
</feature>
<dbReference type="Pfam" id="PF21270">
    <property type="entry name" value="SOGP_4th"/>
    <property type="match status" value="1"/>
</dbReference>
<evidence type="ECO:0000259" key="4">
    <source>
        <dbReference type="Pfam" id="PF21250"/>
    </source>
</evidence>
<evidence type="ECO:0000259" key="5">
    <source>
        <dbReference type="Pfam" id="PF21270"/>
    </source>
</evidence>
<gene>
    <name evidence="7" type="ORF">G7058_03770</name>
</gene>
<dbReference type="InterPro" id="IPR048771">
    <property type="entry name" value="SOGP_2nd"/>
</dbReference>
<dbReference type="Gene3D" id="1.50.10.10">
    <property type="match status" value="1"/>
</dbReference>
<protein>
    <submittedName>
        <fullName evidence="7">Cellobiose phosphorylase</fullName>
    </submittedName>
</protein>
<dbReference type="AlphaFoldDB" id="A0A6G7WG90"/>
<dbReference type="GO" id="GO:0005975">
    <property type="term" value="P:carbohydrate metabolic process"/>
    <property type="evidence" value="ECO:0007669"/>
    <property type="project" value="InterPro"/>
</dbReference>
<dbReference type="InterPro" id="IPR012341">
    <property type="entry name" value="6hp_glycosidase-like_sf"/>
</dbReference>
<dbReference type="InterPro" id="IPR008928">
    <property type="entry name" value="6-hairpin_glycosidase_sf"/>
</dbReference>
<reference evidence="7 8" key="1">
    <citation type="journal article" date="2017" name="Int. J. Syst. Evol. Microbiol.">
        <title>Jeotgalibaca porci sp. nov. and Jeotgalibaca arthritidis sp. nov., isolated from pigs, and emended description of the genus Jeotgalibaca.</title>
        <authorList>
            <person name="Zamora L."/>
            <person name="Perez-Sancho M."/>
            <person name="Dominguez L."/>
            <person name="Fernandez-Garayzabal J.F."/>
            <person name="Vela A.I."/>
        </authorList>
    </citation>
    <scope>NUCLEOTIDE SEQUENCE [LARGE SCALE GENOMIC DNA]</scope>
    <source>
        <strain evidence="7 8">CCUG 69148</strain>
    </source>
</reference>
<dbReference type="SUPFAM" id="SSF48208">
    <property type="entry name" value="Six-hairpin glycosidases"/>
    <property type="match status" value="1"/>
</dbReference>
<feature type="domain" description="Glycoside phosphorylase C-terminal" evidence="5">
    <location>
        <begin position="1013"/>
        <end position="1101"/>
    </location>
</feature>
<dbReference type="Proteomes" id="UP000501830">
    <property type="component" value="Chromosome"/>
</dbReference>
<dbReference type="PANTHER" id="PTHR37469">
    <property type="entry name" value="CELLOBIONIC ACID PHOSPHORYLASE-RELATED"/>
    <property type="match status" value="1"/>
</dbReference>
<keyword evidence="8" id="KW-1185">Reference proteome</keyword>
<dbReference type="GeneID" id="94552384"/>
<dbReference type="EMBL" id="CP049889">
    <property type="protein sequence ID" value="QIK51251.1"/>
    <property type="molecule type" value="Genomic_DNA"/>
</dbReference>
<organism evidence="7 8">
    <name type="scientific">Jeotgalibaca porci</name>
    <dbReference type="NCBI Taxonomy" id="1868793"/>
    <lineage>
        <taxon>Bacteria</taxon>
        <taxon>Bacillati</taxon>
        <taxon>Bacillota</taxon>
        <taxon>Bacilli</taxon>
        <taxon>Lactobacillales</taxon>
        <taxon>Carnobacteriaceae</taxon>
        <taxon>Jeotgalibaca</taxon>
    </lineage>
</organism>
<evidence type="ECO:0000259" key="3">
    <source>
        <dbReference type="Pfam" id="PF17167"/>
    </source>
</evidence>
<dbReference type="PANTHER" id="PTHR37469:SF2">
    <property type="entry name" value="CELLOBIONIC ACID PHOSPHORYLASE"/>
    <property type="match status" value="1"/>
</dbReference>
<dbReference type="KEGG" id="jpo:G7058_03770"/>
<evidence type="ECO:0000256" key="1">
    <source>
        <dbReference type="ARBA" id="ARBA00022676"/>
    </source>
</evidence>
<evidence type="ECO:0000313" key="8">
    <source>
        <dbReference type="Proteomes" id="UP000501830"/>
    </source>
</evidence>
<accession>A0A6G7WG90</accession>
<evidence type="ECO:0000313" key="7">
    <source>
        <dbReference type="EMBL" id="QIK51251.1"/>
    </source>
</evidence>
<evidence type="ECO:0000256" key="2">
    <source>
        <dbReference type="ARBA" id="ARBA00022679"/>
    </source>
</evidence>